<evidence type="ECO:0000256" key="6">
    <source>
        <dbReference type="ARBA" id="ARBA00047989"/>
    </source>
</evidence>
<comment type="catalytic activity">
    <reaction evidence="8">
        <text>S-methyl-5'-thioadenosine + phosphate = 5-(methylsulfanyl)-alpha-D-ribose 1-phosphate + adenine</text>
        <dbReference type="Rhea" id="RHEA:11852"/>
        <dbReference type="ChEBI" id="CHEBI:16708"/>
        <dbReference type="ChEBI" id="CHEBI:17509"/>
        <dbReference type="ChEBI" id="CHEBI:43474"/>
        <dbReference type="ChEBI" id="CHEBI:58533"/>
        <dbReference type="EC" id="2.4.2.28"/>
    </reaction>
    <physiologicalReaction direction="left-to-right" evidence="8">
        <dbReference type="Rhea" id="RHEA:11853"/>
    </physiologicalReaction>
</comment>
<evidence type="ECO:0000256" key="3">
    <source>
        <dbReference type="ARBA" id="ARBA00022679"/>
    </source>
</evidence>
<reference evidence="9" key="1">
    <citation type="journal article" date="2014" name="Genome Announc.">
        <title>Draft genome sequences of the altered schaedler flora, a defined bacterial community from gnotobiotic mice.</title>
        <authorList>
            <person name="Wannemuehler M.J."/>
            <person name="Overstreet A.M."/>
            <person name="Ward D.V."/>
            <person name="Phillips G.J."/>
        </authorList>
    </citation>
    <scope>NUCLEOTIDE SEQUENCE</scope>
    <source>
        <strain evidence="9">ASF457</strain>
    </source>
</reference>
<dbReference type="RefSeq" id="WP_023276309.1">
    <property type="nucleotide sequence ID" value="NZ_CP097562.1"/>
</dbReference>
<name>V2QE93_9BACT</name>
<reference evidence="9" key="3">
    <citation type="submission" date="2022-06" db="EMBL/GenBank/DDBJ databases">
        <title>Resources to Facilitate Use of the Altered Schaedler Flora (ASF) Mouse Model to Study Microbiome Function.</title>
        <authorList>
            <person name="Proctor A."/>
            <person name="Parvinroo S."/>
            <person name="Richie T."/>
            <person name="Jia X."/>
            <person name="Lee S.T.M."/>
            <person name="Karp P.D."/>
            <person name="Paley S."/>
            <person name="Kostic A.D."/>
            <person name="Pierre J.F."/>
            <person name="Wannemuehler M.J."/>
            <person name="Phillips G.J."/>
        </authorList>
    </citation>
    <scope>NUCLEOTIDE SEQUENCE</scope>
    <source>
        <strain evidence="9">ASF457</strain>
    </source>
</reference>
<dbReference type="PANTHER" id="PTHR30616:SF3">
    <property type="entry name" value="PURINE NUCLEOSIDE PHOSPHORYLASE"/>
    <property type="match status" value="1"/>
</dbReference>
<keyword evidence="9" id="KW-0560">Oxidoreductase</keyword>
<reference evidence="9" key="2">
    <citation type="submission" date="2022-05" db="EMBL/GenBank/DDBJ databases">
        <authorList>
            <person name="Proctor A.L."/>
            <person name="Phillips G.J."/>
            <person name="Wannemuehler M.J."/>
        </authorList>
    </citation>
    <scope>NUCLEOTIDE SEQUENCE</scope>
    <source>
        <strain evidence="9">ASF457</strain>
    </source>
</reference>
<evidence type="ECO:0000256" key="4">
    <source>
        <dbReference type="ARBA" id="ARBA00022723"/>
    </source>
</evidence>
<comment type="catalytic activity">
    <reaction evidence="6">
        <text>adenosine + H2O + H(+) = inosine + NH4(+)</text>
        <dbReference type="Rhea" id="RHEA:24408"/>
        <dbReference type="ChEBI" id="CHEBI:15377"/>
        <dbReference type="ChEBI" id="CHEBI:15378"/>
        <dbReference type="ChEBI" id="CHEBI:16335"/>
        <dbReference type="ChEBI" id="CHEBI:17596"/>
        <dbReference type="ChEBI" id="CHEBI:28938"/>
        <dbReference type="EC" id="3.5.4.4"/>
    </reaction>
    <physiologicalReaction direction="left-to-right" evidence="6">
        <dbReference type="Rhea" id="RHEA:24409"/>
    </physiologicalReaction>
</comment>
<dbReference type="Pfam" id="PF02578">
    <property type="entry name" value="Cu-oxidase_4"/>
    <property type="match status" value="1"/>
</dbReference>
<comment type="catalytic activity">
    <reaction evidence="7">
        <text>adenosine + phosphate = alpha-D-ribose 1-phosphate + adenine</text>
        <dbReference type="Rhea" id="RHEA:27642"/>
        <dbReference type="ChEBI" id="CHEBI:16335"/>
        <dbReference type="ChEBI" id="CHEBI:16708"/>
        <dbReference type="ChEBI" id="CHEBI:43474"/>
        <dbReference type="ChEBI" id="CHEBI:57720"/>
        <dbReference type="EC" id="2.4.2.1"/>
    </reaction>
    <physiologicalReaction direction="left-to-right" evidence="7">
        <dbReference type="Rhea" id="RHEA:27643"/>
    </physiologicalReaction>
</comment>
<dbReference type="PANTHER" id="PTHR30616">
    <property type="entry name" value="UNCHARACTERIZED PROTEIN YFIH"/>
    <property type="match status" value="1"/>
</dbReference>
<dbReference type="AlphaFoldDB" id="V2QE93"/>
<comment type="similarity">
    <text evidence="2">Belongs to the purine nucleoside phosphorylase YfiH/LACC1 family.</text>
</comment>
<dbReference type="SUPFAM" id="SSF64438">
    <property type="entry name" value="CNF1/YfiH-like putative cysteine hydrolases"/>
    <property type="match status" value="1"/>
</dbReference>
<dbReference type="EC" id="1.10.3.-" evidence="9"/>
<evidence type="ECO:0000256" key="5">
    <source>
        <dbReference type="ARBA" id="ARBA00022833"/>
    </source>
</evidence>
<dbReference type="eggNOG" id="COG1496">
    <property type="taxonomic scope" value="Bacteria"/>
</dbReference>
<proteinExistence type="inferred from homology"/>
<evidence type="ECO:0000313" key="10">
    <source>
        <dbReference type="Proteomes" id="UP000017429"/>
    </source>
</evidence>
<dbReference type="GO" id="GO:0016491">
    <property type="term" value="F:oxidoreductase activity"/>
    <property type="evidence" value="ECO:0007669"/>
    <property type="project" value="UniProtKB-KW"/>
</dbReference>
<sequence>MDISKTKSYITAENAPIGIEIKTSTRYGGFSSAPYNSLNMGYFTGDDITAVIKNYYYYQNITKTYNIVTLNQIHCNTVLEVNKENAADIMFSKADGLFTYENNLPLGVITADCLPVMLAGNKCISSLHCGWRSLNAGIIDNAFKLFKKYDDMPVYAYIGAGICEQCYEVRDDLVNQLNPAYNPASALTEKVQGQYLLNMKKLASNALIYNGLSIDNIEISKYSSCCSKGFYSYRLENGKTGRMVTTIQRAVRQ</sequence>
<dbReference type="InterPro" id="IPR038371">
    <property type="entry name" value="Cu_polyphenol_OxRdtase_sf"/>
</dbReference>
<evidence type="ECO:0000256" key="8">
    <source>
        <dbReference type="ARBA" id="ARBA00049893"/>
    </source>
</evidence>
<dbReference type="InterPro" id="IPR011324">
    <property type="entry name" value="Cytotoxic_necrot_fac-like_cat"/>
</dbReference>
<dbReference type="KEGG" id="msch:N508_000297"/>
<keyword evidence="5" id="KW-0862">Zinc</keyword>
<dbReference type="GO" id="GO:0017061">
    <property type="term" value="F:S-methyl-5-thioadenosine phosphorylase activity"/>
    <property type="evidence" value="ECO:0007669"/>
    <property type="project" value="UniProtKB-EC"/>
</dbReference>
<dbReference type="Proteomes" id="UP000017429">
    <property type="component" value="Chromosome"/>
</dbReference>
<dbReference type="CDD" id="cd16833">
    <property type="entry name" value="YfiH"/>
    <property type="match status" value="1"/>
</dbReference>
<dbReference type="EMBL" id="CP097562">
    <property type="protein sequence ID" value="USF23241.1"/>
    <property type="molecule type" value="Genomic_DNA"/>
</dbReference>
<keyword evidence="10" id="KW-1185">Reference proteome</keyword>
<evidence type="ECO:0000313" key="9">
    <source>
        <dbReference type="EMBL" id="USF23241.1"/>
    </source>
</evidence>
<dbReference type="OrthoDB" id="4279at2"/>
<comment type="catalytic activity">
    <reaction evidence="1">
        <text>inosine + phosphate = alpha-D-ribose 1-phosphate + hypoxanthine</text>
        <dbReference type="Rhea" id="RHEA:27646"/>
        <dbReference type="ChEBI" id="CHEBI:17368"/>
        <dbReference type="ChEBI" id="CHEBI:17596"/>
        <dbReference type="ChEBI" id="CHEBI:43474"/>
        <dbReference type="ChEBI" id="CHEBI:57720"/>
        <dbReference type="EC" id="2.4.2.1"/>
    </reaction>
    <physiologicalReaction direction="left-to-right" evidence="1">
        <dbReference type="Rhea" id="RHEA:27647"/>
    </physiologicalReaction>
</comment>
<evidence type="ECO:0000256" key="1">
    <source>
        <dbReference type="ARBA" id="ARBA00000553"/>
    </source>
</evidence>
<dbReference type="Gene3D" id="3.60.140.10">
    <property type="entry name" value="CNF1/YfiH-like putative cysteine hydrolases"/>
    <property type="match status" value="1"/>
</dbReference>
<dbReference type="InterPro" id="IPR003730">
    <property type="entry name" value="Cu_polyphenol_OxRdtase"/>
</dbReference>
<dbReference type="GO" id="GO:0005507">
    <property type="term" value="F:copper ion binding"/>
    <property type="evidence" value="ECO:0007669"/>
    <property type="project" value="TreeGrafter"/>
</dbReference>
<keyword evidence="3" id="KW-0808">Transferase</keyword>
<evidence type="ECO:0000256" key="7">
    <source>
        <dbReference type="ARBA" id="ARBA00048968"/>
    </source>
</evidence>
<organism evidence="9 10">
    <name type="scientific">Mucispirillum schaedleri ASF457</name>
    <dbReference type="NCBI Taxonomy" id="1379858"/>
    <lineage>
        <taxon>Bacteria</taxon>
        <taxon>Pseudomonadati</taxon>
        <taxon>Deferribacterota</taxon>
        <taxon>Deferribacteres</taxon>
        <taxon>Deferribacterales</taxon>
        <taxon>Mucispirillaceae</taxon>
        <taxon>Mucispirillum</taxon>
    </lineage>
</organism>
<protein>
    <submittedName>
        <fullName evidence="9">Polyphenol oxidase</fullName>
        <ecNumber evidence="9">1.10.3.-</ecNumber>
    </submittedName>
</protein>
<gene>
    <name evidence="9" type="primary">yfiH</name>
    <name evidence="9" type="ORF">N508_000297</name>
</gene>
<accession>V2QE93</accession>
<evidence type="ECO:0000256" key="2">
    <source>
        <dbReference type="ARBA" id="ARBA00007353"/>
    </source>
</evidence>
<keyword evidence="4" id="KW-0479">Metal-binding</keyword>